<feature type="region of interest" description="Disordered" evidence="7">
    <location>
        <begin position="1003"/>
        <end position="1439"/>
    </location>
</feature>
<dbReference type="InterPro" id="IPR036236">
    <property type="entry name" value="Znf_C2H2_sf"/>
</dbReference>
<evidence type="ECO:0000313" key="10">
    <source>
        <dbReference type="Ensembl" id="ENSNPEP00000010781.1"/>
    </source>
</evidence>
<evidence type="ECO:0000256" key="4">
    <source>
        <dbReference type="ARBA" id="ARBA00022833"/>
    </source>
</evidence>
<evidence type="ECO:0000256" key="7">
    <source>
        <dbReference type="SAM" id="MobiDB-lite"/>
    </source>
</evidence>
<dbReference type="SMART" id="SM00355">
    <property type="entry name" value="ZnF_C2H2"/>
    <property type="match status" value="2"/>
</dbReference>
<feature type="region of interest" description="Disordered" evidence="7">
    <location>
        <begin position="342"/>
        <end position="374"/>
    </location>
</feature>
<dbReference type="GO" id="GO:0008380">
    <property type="term" value="P:RNA splicing"/>
    <property type="evidence" value="ECO:0007669"/>
    <property type="project" value="InterPro"/>
</dbReference>
<feature type="compositionally biased region" description="Polar residues" evidence="7">
    <location>
        <begin position="122"/>
        <end position="134"/>
    </location>
</feature>
<keyword evidence="5" id="KW-0539">Nucleus</keyword>
<dbReference type="GO" id="GO:0003723">
    <property type="term" value="F:RNA binding"/>
    <property type="evidence" value="ECO:0007669"/>
    <property type="project" value="UniProtKB-UniRule"/>
</dbReference>
<dbReference type="SUPFAM" id="SSF54928">
    <property type="entry name" value="RNA-binding domain, RBD"/>
    <property type="match status" value="3"/>
</dbReference>
<feature type="domain" description="Matrin-type" evidence="9">
    <location>
        <begin position="1775"/>
        <end position="1805"/>
    </location>
</feature>
<feature type="compositionally biased region" description="Basic and acidic residues" evidence="7">
    <location>
        <begin position="1197"/>
        <end position="1217"/>
    </location>
</feature>
<feature type="compositionally biased region" description="Basic and acidic residues" evidence="7">
    <location>
        <begin position="1612"/>
        <end position="1621"/>
    </location>
</feature>
<feature type="compositionally biased region" description="Polar residues" evidence="7">
    <location>
        <begin position="53"/>
        <end position="73"/>
    </location>
</feature>
<sequence>PSRPSCPRGTLPQRPRGPNPPGTKPQGSFRAGGTAGLQRKPAPGAPQGMSPRFSGQETFQWTGLQRTNVQVTQHRADPRQVKEKTNLHQEHKGEARTSRWDSSPCAAAGTAAQKPSAPARITEQNSNAQSRYTTESASSILASFGLSNEDLEELSRYPDDQLTPENMPLILREIRLRKMGRPLSTLHPRSRGKEAVGSAGGPAVKSKVIDYGHASKYGYTEDPLEVCVYNPEVPTEDPLDVEDFPRDASMSLGVLQSGVTCNSTFPVEELMKQMGFQNESSSSRSFFAPEAAGKVSALCAAPAGLPVVKPVSQPAQPVAQHVMPALAQPPYSAELLAAVSQHERIPQEPVPSAAGPQSAPGAGPKPFPAQAEGPLKPPFALVKASWLPVFPQADAQKIKRLPTPSMMNDYYATSPRIFPHMCSLCNIECTHMKDWILHQNNPAHLESCRQLRHQYPDWNPECLYSLRNGGERKENQTPRRRSSSASPGPRRCRGAAAGCGPRRSRSRSRSPGRPRAARPRSRSPRQPRRLSPRHRSRSPQRARNPLRSGPRPPRSSSNDWASRRNPRSPDKKATLEAVVKSLGPGFVAELNKHKPLQAAGPGSSGAGKSPPSHGPLGKGPGNVKNKEMEEDEEDLFTETKELLNCGTVLQISDLPDDGFSDQDIKKIVQPFGKVSDLLVLRSRNEAFLEMNYKEAVIAAVKYGETVPVLVNGRRVKISVAERAKLPLSQVNTSYRTEFYLFYFLSIALCRVQPFIPVPAHVVNSWVRKQRLAPRDMAHVTITGTLGRVSSDLETCNYINFYLQELDDTCVVLISNLPEKGYSLEEISNLTKPFGGLKDVLMLSSHKKAYLEINRKSADSMVKFYTCFPMSLDGNQLCINVAPEYKTVKDEEAIFTVNPEAVHNKFVHLGNLPDDGYREVEVVCVGLRFGRVDHYVVLKNKNKAILQLETAKAAKSMYCFLNQNPYTMGEHTLTCALSPRAEPPEVNLPVQECFIFTEQNPLSMKSSRPDLTKCPEGSGVVQSAAANPPVEPSVAKPEPGSSRDAQGARSALPAAPRGSAGAAGEAAAAPTEPAAPQLREDEAQETQPPTAGARQEGTLGNNAGAESSEGAGVPGAAGEMGAEAPGWLGAAAEPGAAGGAPAEAVPPGPAAAPPHRVPPGDAPRGNPVPGAVRTATEVPAAQSGAAMDKKLGPPAETAAERERDVAGAQLEREMEESALRGGAAAEQKPAKASTESGTEAERKLERSVAKAGAGFENAEKNVNESNEGSLVKAHQNKGPEPAKADDTHKAVPLSSALSAKESPAVNKTFLKAVVSLPDISKARGPVRSNEPALDKAEGQKASPKPESRGQAAAEKKAAPEEVCAPRPAGTRPALPDGASRASRSAPGDEKGGNGRSSSQQEKVLRAESRASSKQCQDRESRASSAKRDSSSNQVRRAGRPSRFCFVTVDEVIEEIESPVRTRRNPPRGKRREAPKNTSSEPSCKRRKGKSSAARAAESELSFVTLDEIGEEEDVATQLLGAAPPDALADPQGLVVVDEVTEEEEAAARDPRSLLTLDEIAEREDLACHTGAPGPAFEEADLKAEPLVTVDEIGEVEELPLNEPADLNVDDAARQKEDDKDCGDFVSSQVPDDPGALVTVDEIQEDNEDAPLVTLDEVNEDEDDFLADFNCLKEELNFVTVDEVGEEDDEEDSLTEENLNEDEDEDIVAVAGPEEEDIALGASRDLGFNLCLRLAGDPLGSGERDPEPTRRRTDAADASRTRSAPKDLDFLVPKPGFFCQICSLFYADELSVKNHCKTRLHQQNMEKFMAKQKEGDNSSEERSLR</sequence>
<dbReference type="Proteomes" id="UP000694420">
    <property type="component" value="Unplaced"/>
</dbReference>
<evidence type="ECO:0000256" key="3">
    <source>
        <dbReference type="ARBA" id="ARBA00022771"/>
    </source>
</evidence>
<feature type="compositionally biased region" description="Low complexity" evidence="7">
    <location>
        <begin position="541"/>
        <end position="557"/>
    </location>
</feature>
<feature type="compositionally biased region" description="Pro residues" evidence="7">
    <location>
        <begin position="1143"/>
        <end position="1160"/>
    </location>
</feature>
<keyword evidence="2" id="KW-0479">Metal-binding</keyword>
<feature type="region of interest" description="Disordered" evidence="7">
    <location>
        <begin position="1"/>
        <end position="134"/>
    </location>
</feature>
<feature type="compositionally biased region" description="Acidic residues" evidence="7">
    <location>
        <begin position="1681"/>
        <end position="1701"/>
    </location>
</feature>
<feature type="region of interest" description="Disordered" evidence="7">
    <location>
        <begin position="469"/>
        <end position="573"/>
    </location>
</feature>
<dbReference type="InterPro" id="IPR000504">
    <property type="entry name" value="RRM_dom"/>
</dbReference>
<evidence type="ECO:0000256" key="5">
    <source>
        <dbReference type="ARBA" id="ARBA00023242"/>
    </source>
</evidence>
<dbReference type="Gene3D" id="3.30.70.330">
    <property type="match status" value="3"/>
</dbReference>
<feature type="region of interest" description="Disordered" evidence="7">
    <location>
        <begin position="595"/>
        <end position="633"/>
    </location>
</feature>
<feature type="compositionally biased region" description="Basic residues" evidence="7">
    <location>
        <begin position="1459"/>
        <end position="1471"/>
    </location>
</feature>
<dbReference type="InterPro" id="IPR013087">
    <property type="entry name" value="Znf_C2H2_type"/>
</dbReference>
<evidence type="ECO:0000256" key="6">
    <source>
        <dbReference type="PROSITE-ProRule" id="PRU00176"/>
    </source>
</evidence>
<dbReference type="InterPro" id="IPR033096">
    <property type="entry name" value="ZNF638_RRM1/2"/>
</dbReference>
<feature type="region of interest" description="Disordered" evidence="7">
    <location>
        <begin position="1679"/>
        <end position="1701"/>
    </location>
</feature>
<dbReference type="SMART" id="SM00360">
    <property type="entry name" value="RRM"/>
    <property type="match status" value="3"/>
</dbReference>
<dbReference type="PROSITE" id="PS50171">
    <property type="entry name" value="ZF_MATRIN"/>
    <property type="match status" value="1"/>
</dbReference>
<protein>
    <submittedName>
        <fullName evidence="10">Zinc finger protein 638</fullName>
    </submittedName>
</protein>
<dbReference type="InterPro" id="IPR035979">
    <property type="entry name" value="RBD_domain_sf"/>
</dbReference>
<evidence type="ECO:0000259" key="9">
    <source>
        <dbReference type="PROSITE" id="PS50171"/>
    </source>
</evidence>
<accession>A0A8C6ZFB6</accession>
<dbReference type="InterPro" id="IPR003604">
    <property type="entry name" value="Matrin/U1-like-C_Znf_C2H2"/>
</dbReference>
<feature type="compositionally biased region" description="Low complexity" evidence="7">
    <location>
        <begin position="483"/>
        <end position="501"/>
    </location>
</feature>
<keyword evidence="3" id="KW-0863">Zinc-finger</keyword>
<dbReference type="Ensembl" id="ENSNPET00000011059.1">
    <property type="protein sequence ID" value="ENSNPEP00000010781.1"/>
    <property type="gene ID" value="ENSNPEG00000007806.1"/>
</dbReference>
<dbReference type="GO" id="GO:0008270">
    <property type="term" value="F:zinc ion binding"/>
    <property type="evidence" value="ECO:0007669"/>
    <property type="project" value="UniProtKB-KW"/>
</dbReference>
<proteinExistence type="predicted"/>
<dbReference type="InterPro" id="IPR000690">
    <property type="entry name" value="Matrin/U1-C_Znf_C2H2"/>
</dbReference>
<dbReference type="SUPFAM" id="SSF57667">
    <property type="entry name" value="beta-beta-alpha zinc fingers"/>
    <property type="match status" value="1"/>
</dbReference>
<dbReference type="PROSITE" id="PS00028">
    <property type="entry name" value="ZINC_FINGER_C2H2_1"/>
    <property type="match status" value="1"/>
</dbReference>
<feature type="region of interest" description="Disordered" evidence="7">
    <location>
        <begin position="1453"/>
        <end position="1497"/>
    </location>
</feature>
<dbReference type="PANTHER" id="PTHR15592">
    <property type="entry name" value="MATRIN 3/NUCLEAR PROTEIN 220-RELATED"/>
    <property type="match status" value="1"/>
</dbReference>
<organism evidence="10 11">
    <name type="scientific">Nothoprocta perdicaria</name>
    <name type="common">Chilean tinamou</name>
    <name type="synonym">Crypturus perdicarius</name>
    <dbReference type="NCBI Taxonomy" id="30464"/>
    <lineage>
        <taxon>Eukaryota</taxon>
        <taxon>Metazoa</taxon>
        <taxon>Chordata</taxon>
        <taxon>Craniata</taxon>
        <taxon>Vertebrata</taxon>
        <taxon>Euteleostomi</taxon>
        <taxon>Archelosauria</taxon>
        <taxon>Archosauria</taxon>
        <taxon>Dinosauria</taxon>
        <taxon>Saurischia</taxon>
        <taxon>Theropoda</taxon>
        <taxon>Coelurosauria</taxon>
        <taxon>Aves</taxon>
        <taxon>Palaeognathae</taxon>
        <taxon>Tinamiformes</taxon>
        <taxon>Tinamidae</taxon>
        <taxon>Nothoprocta</taxon>
    </lineage>
</organism>
<feature type="domain" description="RRM" evidence="8">
    <location>
        <begin position="647"/>
        <end position="722"/>
    </location>
</feature>
<evidence type="ECO:0000256" key="2">
    <source>
        <dbReference type="ARBA" id="ARBA00022723"/>
    </source>
</evidence>
<feature type="compositionally biased region" description="Basic and acidic residues" evidence="7">
    <location>
        <begin position="1401"/>
        <end position="1428"/>
    </location>
</feature>
<evidence type="ECO:0000256" key="1">
    <source>
        <dbReference type="ARBA" id="ARBA00004123"/>
    </source>
</evidence>
<name>A0A8C6ZFB6_NOTPE</name>
<feature type="compositionally biased region" description="Basic residues" evidence="7">
    <location>
        <begin position="502"/>
        <end position="540"/>
    </location>
</feature>
<dbReference type="GO" id="GO:0005634">
    <property type="term" value="C:nucleus"/>
    <property type="evidence" value="ECO:0007669"/>
    <property type="project" value="UniProtKB-SubCell"/>
</dbReference>
<feature type="compositionally biased region" description="Basic and acidic residues" evidence="7">
    <location>
        <begin position="1279"/>
        <end position="1288"/>
    </location>
</feature>
<feature type="compositionally biased region" description="Basic and acidic residues" evidence="7">
    <location>
        <begin position="1740"/>
        <end position="1764"/>
    </location>
</feature>
<keyword evidence="11" id="KW-1185">Reference proteome</keyword>
<feature type="compositionally biased region" description="Basic and acidic residues" evidence="7">
    <location>
        <begin position="1331"/>
        <end position="1358"/>
    </location>
</feature>
<dbReference type="SMART" id="SM00451">
    <property type="entry name" value="ZnF_U1"/>
    <property type="match status" value="2"/>
</dbReference>
<dbReference type="InterPro" id="IPR012677">
    <property type="entry name" value="Nucleotide-bd_a/b_plait_sf"/>
</dbReference>
<feature type="compositionally biased region" description="Basic and acidic residues" evidence="7">
    <location>
        <begin position="74"/>
        <end position="99"/>
    </location>
</feature>
<feature type="compositionally biased region" description="Basic and acidic residues" evidence="7">
    <location>
        <begin position="1238"/>
        <end position="1247"/>
    </location>
</feature>
<feature type="compositionally biased region" description="Low complexity" evidence="7">
    <location>
        <begin position="598"/>
        <end position="615"/>
    </location>
</feature>
<reference evidence="10" key="1">
    <citation type="submission" date="2025-08" db="UniProtKB">
        <authorList>
            <consortium name="Ensembl"/>
        </authorList>
    </citation>
    <scope>IDENTIFICATION</scope>
</reference>
<evidence type="ECO:0000259" key="8">
    <source>
        <dbReference type="PROSITE" id="PS50102"/>
    </source>
</evidence>
<keyword evidence="4" id="KW-0862">Zinc</keyword>
<feature type="compositionally biased region" description="Low complexity" evidence="7">
    <location>
        <begin position="1102"/>
        <end position="1142"/>
    </location>
</feature>
<dbReference type="PROSITE" id="PS50102">
    <property type="entry name" value="RRM"/>
    <property type="match status" value="1"/>
</dbReference>
<dbReference type="CDD" id="cd12716">
    <property type="entry name" value="RRM1_2_NP220"/>
    <property type="match status" value="1"/>
</dbReference>
<reference evidence="10" key="2">
    <citation type="submission" date="2025-09" db="UniProtKB">
        <authorList>
            <consortium name="Ensembl"/>
        </authorList>
    </citation>
    <scope>IDENTIFICATION</scope>
</reference>
<evidence type="ECO:0000313" key="11">
    <source>
        <dbReference type="Proteomes" id="UP000694420"/>
    </source>
</evidence>
<keyword evidence="6" id="KW-0694">RNA-binding</keyword>
<feature type="compositionally biased region" description="Low complexity" evidence="7">
    <location>
        <begin position="351"/>
        <end position="364"/>
    </location>
</feature>
<feature type="region of interest" description="Disordered" evidence="7">
    <location>
        <begin position="1735"/>
        <end position="1764"/>
    </location>
</feature>
<feature type="compositionally biased region" description="Low complexity" evidence="7">
    <location>
        <begin position="1046"/>
        <end position="1075"/>
    </location>
</feature>
<comment type="subcellular location">
    <subcellularLocation>
        <location evidence="1">Nucleus</location>
    </subcellularLocation>
</comment>
<feature type="region of interest" description="Disordered" evidence="7">
    <location>
        <begin position="1612"/>
        <end position="1632"/>
    </location>
</feature>